<organism evidence="7 8">
    <name type="scientific">Ictidomys tridecemlineatus</name>
    <name type="common">Thirteen-lined ground squirrel</name>
    <name type="synonym">Spermophilus tridecemlineatus</name>
    <dbReference type="NCBI Taxonomy" id="43179"/>
    <lineage>
        <taxon>Eukaryota</taxon>
        <taxon>Metazoa</taxon>
        <taxon>Chordata</taxon>
        <taxon>Craniata</taxon>
        <taxon>Vertebrata</taxon>
        <taxon>Euteleostomi</taxon>
        <taxon>Mammalia</taxon>
        <taxon>Eutheria</taxon>
        <taxon>Euarchontoglires</taxon>
        <taxon>Glires</taxon>
        <taxon>Rodentia</taxon>
        <taxon>Sciuromorpha</taxon>
        <taxon>Sciuridae</taxon>
        <taxon>Xerinae</taxon>
        <taxon>Marmotini</taxon>
        <taxon>Ictidomys</taxon>
    </lineage>
</organism>
<dbReference type="EMBL" id="AGTP01059337">
    <property type="status" value="NOT_ANNOTATED_CDS"/>
    <property type="molecule type" value="Genomic_DNA"/>
</dbReference>
<keyword evidence="2 5" id="KW-0732">Signal</keyword>
<dbReference type="AlphaFoldDB" id="I3MDE5"/>
<proteinExistence type="inferred from homology"/>
<dbReference type="InterPro" id="IPR003010">
    <property type="entry name" value="C-N_Hydrolase"/>
</dbReference>
<evidence type="ECO:0000259" key="6">
    <source>
        <dbReference type="PROSITE" id="PS50263"/>
    </source>
</evidence>
<keyword evidence="8" id="KW-1185">Reference proteome</keyword>
<dbReference type="InterPro" id="IPR036526">
    <property type="entry name" value="C-N_Hydrolase_sf"/>
</dbReference>
<comment type="similarity">
    <text evidence="1">Belongs to the carbon-nitrogen hydrolase superfamily. BTD/VNN family.</text>
</comment>
<dbReference type="InterPro" id="IPR040154">
    <property type="entry name" value="Biotinidase/VNN"/>
</dbReference>
<accession>I3MDE5</accession>
<dbReference type="SUPFAM" id="SSF56317">
    <property type="entry name" value="Carbon-nitrogen hydrolase"/>
    <property type="match status" value="1"/>
</dbReference>
<keyword evidence="3" id="KW-0378">Hydrolase</keyword>
<dbReference type="EMBL" id="AGTP01059338">
    <property type="status" value="NOT_ANNOTATED_CDS"/>
    <property type="molecule type" value="Genomic_DNA"/>
</dbReference>
<dbReference type="PROSITE" id="PS50263">
    <property type="entry name" value="CN_HYDROLASE"/>
    <property type="match status" value="1"/>
</dbReference>
<evidence type="ECO:0000256" key="5">
    <source>
        <dbReference type="SAM" id="SignalP"/>
    </source>
</evidence>
<dbReference type="CDD" id="cd07567">
    <property type="entry name" value="biotinidase_like"/>
    <property type="match status" value="1"/>
</dbReference>
<evidence type="ECO:0000256" key="3">
    <source>
        <dbReference type="ARBA" id="ARBA00022801"/>
    </source>
</evidence>
<dbReference type="GO" id="GO:0017159">
    <property type="term" value="F:pantetheine hydrolase activity"/>
    <property type="evidence" value="ECO:0007669"/>
    <property type="project" value="TreeGrafter"/>
</dbReference>
<dbReference type="HOGENOM" id="CLU_033209_2_0_1"/>
<dbReference type="InParanoid" id="I3MDE5"/>
<feature type="chain" id="PRO_5013084863" description="CN hydrolase domain-containing protein" evidence="5">
    <location>
        <begin position="24"/>
        <end position="278"/>
    </location>
</feature>
<feature type="signal peptide" evidence="5">
    <location>
        <begin position="1"/>
        <end position="23"/>
    </location>
</feature>
<evidence type="ECO:0000256" key="2">
    <source>
        <dbReference type="ARBA" id="ARBA00022729"/>
    </source>
</evidence>
<dbReference type="EMBL" id="AGTP01059339">
    <property type="status" value="NOT_ANNOTATED_CDS"/>
    <property type="molecule type" value="Genomic_DNA"/>
</dbReference>
<protein>
    <recommendedName>
        <fullName evidence="6">CN hydrolase domain-containing protein</fullName>
    </recommendedName>
</protein>
<evidence type="ECO:0000313" key="7">
    <source>
        <dbReference type="Ensembl" id="ENSSTOP00000008395.3"/>
    </source>
</evidence>
<dbReference type="PANTHER" id="PTHR10609:SF15">
    <property type="entry name" value="PANTETHEINE HYDROLASE VNN2"/>
    <property type="match status" value="1"/>
</dbReference>
<keyword evidence="4" id="KW-0325">Glycoprotein</keyword>
<reference evidence="7" key="3">
    <citation type="submission" date="2025-09" db="UniProtKB">
        <authorList>
            <consortium name="Ensembl"/>
        </authorList>
    </citation>
    <scope>IDENTIFICATION</scope>
</reference>
<dbReference type="GeneTree" id="ENSGT00390000013823"/>
<sequence length="278" mass="31110">MSTSSFPTSAVVFALITLPFCAPDTFKAAVYEHAVILPSETEIPVSQDDALILMNKNIDILETAIKQAAGQGAQIIVTPEDALYGWKFTRESIFPYLEDIPDPKVNWIPCQDPQRFGHSPVQKRLSCLAKSNSIYVVANIGDKKKCNARDSKCPSNGYYQYNTNVVYNSEGKLVARYHKYHLYSEPQFDAPDKPELVTFKTTFGTFGIFTCFDILFHDPAVTLVEDHQVDTILFPTAWMNVLPFLTAIEFHSAWAMGMRVNLLAANTHKVGQNMTGNL</sequence>
<dbReference type="Gene3D" id="3.60.110.10">
    <property type="entry name" value="Carbon-nitrogen hydrolase"/>
    <property type="match status" value="1"/>
</dbReference>
<dbReference type="InterPro" id="IPR012101">
    <property type="entry name" value="Biotinidase-like_euk"/>
</dbReference>
<dbReference type="PANTHER" id="PTHR10609">
    <property type="entry name" value="BIOTINIDASE-RELATED"/>
    <property type="match status" value="1"/>
</dbReference>
<evidence type="ECO:0000313" key="8">
    <source>
        <dbReference type="Proteomes" id="UP000005215"/>
    </source>
</evidence>
<evidence type="ECO:0000256" key="1">
    <source>
        <dbReference type="ARBA" id="ARBA00008225"/>
    </source>
</evidence>
<feature type="domain" description="CN hydrolase" evidence="6">
    <location>
        <begin position="41"/>
        <end position="278"/>
    </location>
</feature>
<reference evidence="8" key="1">
    <citation type="submission" date="2011-11" db="EMBL/GenBank/DDBJ databases">
        <title>The Draft Genome of Spermophilus tridecemlineatus.</title>
        <authorList>
            <consortium name="The Broad Institute Genome Assembly &amp; Analysis Group"/>
            <consortium name="Computational R&amp;D Group"/>
            <consortium name="and Sequencing Platform"/>
            <person name="Di Palma F."/>
            <person name="Alfoldi J."/>
            <person name="Johnson J."/>
            <person name="Berlin A."/>
            <person name="Gnerre S."/>
            <person name="Jaffe D."/>
            <person name="MacCallum I."/>
            <person name="Young S."/>
            <person name="Walker B.J."/>
            <person name="Lindblad-Toh K."/>
        </authorList>
    </citation>
    <scope>NUCLEOTIDE SEQUENCE [LARGE SCALE GENOMIC DNA]</scope>
</reference>
<dbReference type="Ensembl" id="ENSSTOT00000009357.3">
    <property type="protein sequence ID" value="ENSSTOP00000008395.3"/>
    <property type="gene ID" value="ENSSTOG00000009354.3"/>
</dbReference>
<evidence type="ECO:0000256" key="4">
    <source>
        <dbReference type="ARBA" id="ARBA00023180"/>
    </source>
</evidence>
<dbReference type="GO" id="GO:0015939">
    <property type="term" value="P:pantothenate metabolic process"/>
    <property type="evidence" value="ECO:0007669"/>
    <property type="project" value="TreeGrafter"/>
</dbReference>
<dbReference type="FunFam" id="3.60.110.10:FF:000001">
    <property type="entry name" value="biotinidase isoform X1"/>
    <property type="match status" value="1"/>
</dbReference>
<dbReference type="STRING" id="43179.ENSSTOP00000008395"/>
<dbReference type="Proteomes" id="UP000005215">
    <property type="component" value="Unassembled WGS sequence"/>
</dbReference>
<name>I3MDE5_ICTTR</name>
<dbReference type="eggNOG" id="KOG0806">
    <property type="taxonomic scope" value="Eukaryota"/>
</dbReference>
<dbReference type="Pfam" id="PF00795">
    <property type="entry name" value="CN_hydrolase"/>
    <property type="match status" value="1"/>
</dbReference>
<reference evidence="7" key="2">
    <citation type="submission" date="2025-08" db="UniProtKB">
        <authorList>
            <consortium name="Ensembl"/>
        </authorList>
    </citation>
    <scope>IDENTIFICATION</scope>
</reference>